<dbReference type="InterPro" id="IPR013249">
    <property type="entry name" value="RNA_pol_sigma70_r4_t2"/>
</dbReference>
<dbReference type="InterPro" id="IPR036388">
    <property type="entry name" value="WH-like_DNA-bd_sf"/>
</dbReference>
<keyword evidence="2" id="KW-0805">Transcription regulation</keyword>
<proteinExistence type="inferred from homology"/>
<dbReference type="InterPro" id="IPR007627">
    <property type="entry name" value="RNA_pol_sigma70_r2"/>
</dbReference>
<dbReference type="InterPro" id="IPR000792">
    <property type="entry name" value="Tscrpt_reg_LuxR_C"/>
</dbReference>
<dbReference type="Pfam" id="PF08281">
    <property type="entry name" value="Sigma70_r4_2"/>
    <property type="match status" value="1"/>
</dbReference>
<dbReference type="SUPFAM" id="SSF88659">
    <property type="entry name" value="Sigma3 and sigma4 domains of RNA polymerase sigma factors"/>
    <property type="match status" value="1"/>
</dbReference>
<reference evidence="6" key="1">
    <citation type="submission" date="2020-10" db="EMBL/GenBank/DDBJ databases">
        <authorList>
            <person name="Gilroy R."/>
        </authorList>
    </citation>
    <scope>NUCLEOTIDE SEQUENCE</scope>
    <source>
        <strain evidence="6">ChiHjej10B9-9673</strain>
    </source>
</reference>
<dbReference type="PANTHER" id="PTHR43133">
    <property type="entry name" value="RNA POLYMERASE ECF-TYPE SIGMA FACTO"/>
    <property type="match status" value="1"/>
</dbReference>
<evidence type="ECO:0000313" key="7">
    <source>
        <dbReference type="Proteomes" id="UP000824001"/>
    </source>
</evidence>
<dbReference type="EMBL" id="DVJK01000229">
    <property type="protein sequence ID" value="HIS67513.1"/>
    <property type="molecule type" value="Genomic_DNA"/>
</dbReference>
<dbReference type="GO" id="GO:0003677">
    <property type="term" value="F:DNA binding"/>
    <property type="evidence" value="ECO:0007669"/>
    <property type="project" value="InterPro"/>
</dbReference>
<dbReference type="Gene3D" id="1.10.1740.10">
    <property type="match status" value="1"/>
</dbReference>
<sequence length="207" mass="23475">MTREQEREIIGKVLSGDTEAFEALVLEHQNKVYSLALRMVGNEEDARDMAQEAFIRAFNSLNGFRGDSKFSVWLYRLTSNICIDFLRSRAKKRTVSMTWADDEGEDAGELEIPDETWSPEKRLERTVTRESVQRGLDSLSPQYREILLLREINGLSYDEISQALGIEEGTVKSRIFRARKKLCDFLLREGNIPPPAASKPSKGGTGV</sequence>
<dbReference type="SUPFAM" id="SSF88946">
    <property type="entry name" value="Sigma2 domain of RNA polymerase sigma factors"/>
    <property type="match status" value="1"/>
</dbReference>
<organism evidence="6 7">
    <name type="scientific">Candidatus Scatomorpha merdipullorum</name>
    <dbReference type="NCBI Taxonomy" id="2840927"/>
    <lineage>
        <taxon>Bacteria</taxon>
        <taxon>Bacillati</taxon>
        <taxon>Bacillota</taxon>
        <taxon>Clostridia</taxon>
        <taxon>Eubacteriales</taxon>
        <taxon>Candidatus Scatomorpha</taxon>
    </lineage>
</organism>
<dbReference type="PANTHER" id="PTHR43133:SF51">
    <property type="entry name" value="RNA POLYMERASE SIGMA FACTOR"/>
    <property type="match status" value="1"/>
</dbReference>
<feature type="domain" description="HTH luxR-type" evidence="5">
    <location>
        <begin position="154"/>
        <end position="181"/>
    </location>
</feature>
<name>A0A9D1FET4_9FIRM</name>
<keyword evidence="4" id="KW-0804">Transcription</keyword>
<evidence type="ECO:0000259" key="5">
    <source>
        <dbReference type="PROSITE" id="PS00622"/>
    </source>
</evidence>
<dbReference type="GO" id="GO:0006352">
    <property type="term" value="P:DNA-templated transcription initiation"/>
    <property type="evidence" value="ECO:0007669"/>
    <property type="project" value="InterPro"/>
</dbReference>
<gene>
    <name evidence="6" type="ORF">IAC18_08100</name>
</gene>
<dbReference type="InterPro" id="IPR013325">
    <property type="entry name" value="RNA_pol_sigma_r2"/>
</dbReference>
<dbReference type="Gene3D" id="1.10.10.10">
    <property type="entry name" value="Winged helix-like DNA-binding domain superfamily/Winged helix DNA-binding domain"/>
    <property type="match status" value="1"/>
</dbReference>
<evidence type="ECO:0000256" key="4">
    <source>
        <dbReference type="ARBA" id="ARBA00023163"/>
    </source>
</evidence>
<evidence type="ECO:0000256" key="1">
    <source>
        <dbReference type="ARBA" id="ARBA00010641"/>
    </source>
</evidence>
<dbReference type="Pfam" id="PF04542">
    <property type="entry name" value="Sigma70_r2"/>
    <property type="match status" value="1"/>
</dbReference>
<dbReference type="CDD" id="cd06171">
    <property type="entry name" value="Sigma70_r4"/>
    <property type="match status" value="1"/>
</dbReference>
<evidence type="ECO:0000256" key="2">
    <source>
        <dbReference type="ARBA" id="ARBA00023015"/>
    </source>
</evidence>
<dbReference type="NCBIfam" id="TIGR02937">
    <property type="entry name" value="sigma70-ECF"/>
    <property type="match status" value="1"/>
</dbReference>
<dbReference type="PROSITE" id="PS00622">
    <property type="entry name" value="HTH_LUXR_1"/>
    <property type="match status" value="1"/>
</dbReference>
<comment type="similarity">
    <text evidence="1">Belongs to the sigma-70 factor family. ECF subfamily.</text>
</comment>
<dbReference type="Proteomes" id="UP000824001">
    <property type="component" value="Unassembled WGS sequence"/>
</dbReference>
<dbReference type="InterPro" id="IPR014284">
    <property type="entry name" value="RNA_pol_sigma-70_dom"/>
</dbReference>
<evidence type="ECO:0000313" key="6">
    <source>
        <dbReference type="EMBL" id="HIS67513.1"/>
    </source>
</evidence>
<accession>A0A9D1FET4</accession>
<reference evidence="6" key="2">
    <citation type="journal article" date="2021" name="PeerJ">
        <title>Extensive microbial diversity within the chicken gut microbiome revealed by metagenomics and culture.</title>
        <authorList>
            <person name="Gilroy R."/>
            <person name="Ravi A."/>
            <person name="Getino M."/>
            <person name="Pursley I."/>
            <person name="Horton D.L."/>
            <person name="Alikhan N.F."/>
            <person name="Baker D."/>
            <person name="Gharbi K."/>
            <person name="Hall N."/>
            <person name="Watson M."/>
            <person name="Adriaenssens E.M."/>
            <person name="Foster-Nyarko E."/>
            <person name="Jarju S."/>
            <person name="Secka A."/>
            <person name="Antonio M."/>
            <person name="Oren A."/>
            <person name="Chaudhuri R.R."/>
            <person name="La Ragione R."/>
            <person name="Hildebrand F."/>
            <person name="Pallen M.J."/>
        </authorList>
    </citation>
    <scope>NUCLEOTIDE SEQUENCE</scope>
    <source>
        <strain evidence="6">ChiHjej10B9-9673</strain>
    </source>
</reference>
<comment type="caution">
    <text evidence="6">The sequence shown here is derived from an EMBL/GenBank/DDBJ whole genome shotgun (WGS) entry which is preliminary data.</text>
</comment>
<evidence type="ECO:0000256" key="3">
    <source>
        <dbReference type="ARBA" id="ARBA00023082"/>
    </source>
</evidence>
<protein>
    <submittedName>
        <fullName evidence="6">Sigma-70 family RNA polymerase sigma factor</fullName>
    </submittedName>
</protein>
<dbReference type="InterPro" id="IPR039425">
    <property type="entry name" value="RNA_pol_sigma-70-like"/>
</dbReference>
<dbReference type="InterPro" id="IPR013324">
    <property type="entry name" value="RNA_pol_sigma_r3/r4-like"/>
</dbReference>
<dbReference type="AlphaFoldDB" id="A0A9D1FET4"/>
<keyword evidence="3" id="KW-0731">Sigma factor</keyword>
<dbReference type="GO" id="GO:0016987">
    <property type="term" value="F:sigma factor activity"/>
    <property type="evidence" value="ECO:0007669"/>
    <property type="project" value="UniProtKB-KW"/>
</dbReference>